<dbReference type="SMART" id="SM00066">
    <property type="entry name" value="GAL4"/>
    <property type="match status" value="1"/>
</dbReference>
<dbReference type="SMART" id="SM00906">
    <property type="entry name" value="Fungal_trans"/>
    <property type="match status" value="1"/>
</dbReference>
<evidence type="ECO:0000313" key="8">
    <source>
        <dbReference type="Proteomes" id="UP000622797"/>
    </source>
</evidence>
<keyword evidence="2" id="KW-0479">Metal-binding</keyword>
<dbReference type="PANTHER" id="PTHR47338">
    <property type="entry name" value="ZN(II)2CYS6 TRANSCRIPTION FACTOR (EUROFUNG)-RELATED"/>
    <property type="match status" value="1"/>
</dbReference>
<dbReference type="GO" id="GO:0008270">
    <property type="term" value="F:zinc ion binding"/>
    <property type="evidence" value="ECO:0007669"/>
    <property type="project" value="InterPro"/>
</dbReference>
<evidence type="ECO:0000256" key="5">
    <source>
        <dbReference type="ARBA" id="ARBA00023242"/>
    </source>
</evidence>
<reference evidence="7" key="1">
    <citation type="journal article" date="2020" name="BMC Genomics">
        <title>Correction to: Identification and distribution of gene clusters required for synthesis of sphingolipid metabolism inhibitors in diverse species of the filamentous fungus Fusarium.</title>
        <authorList>
            <person name="Kim H.S."/>
            <person name="Lohmar J.M."/>
            <person name="Busman M."/>
            <person name="Brown D.W."/>
            <person name="Naumann T.A."/>
            <person name="Divon H.H."/>
            <person name="Lysoe E."/>
            <person name="Uhlig S."/>
            <person name="Proctor R.H."/>
        </authorList>
    </citation>
    <scope>NUCLEOTIDE SEQUENCE</scope>
    <source>
        <strain evidence="7">NRRL 20472</strain>
    </source>
</reference>
<keyword evidence="4" id="KW-0804">Transcription</keyword>
<dbReference type="InterPro" id="IPR007219">
    <property type="entry name" value="XnlR_reg_dom"/>
</dbReference>
<proteinExistence type="predicted"/>
<gene>
    <name evidence="7" type="ORF">FSARC_154</name>
</gene>
<evidence type="ECO:0000313" key="7">
    <source>
        <dbReference type="EMBL" id="KAF4973614.1"/>
    </source>
</evidence>
<evidence type="ECO:0000256" key="2">
    <source>
        <dbReference type="ARBA" id="ARBA00022723"/>
    </source>
</evidence>
<evidence type="ECO:0000256" key="3">
    <source>
        <dbReference type="ARBA" id="ARBA00023015"/>
    </source>
</evidence>
<name>A0A8H4UCK2_9HYPO</name>
<dbReference type="PROSITE" id="PS00463">
    <property type="entry name" value="ZN2_CY6_FUNGAL_1"/>
    <property type="match status" value="1"/>
</dbReference>
<dbReference type="EMBL" id="JABEXW010000009">
    <property type="protein sequence ID" value="KAF4973614.1"/>
    <property type="molecule type" value="Genomic_DNA"/>
</dbReference>
<sequence length="565" mass="62877">MSEGSRSSQSPHVPSSSESEFGQLSAFSCHLCRVRKLKCDKILPTCGRCAKTGENCDFPSARKRPVISATRPRLRDMQNKIRDLESRLEAKSSPPEYQPLNTELIETGRFERLPPPHLVDELTSIYFTKLQTDSFMIHGERYIASLYRPAHMQPPMCLQYSILAAGASASPTYGNMAEAFYVRARQYIQADEMKSDSDQISLAHCQAWVLISHFEAHHLWFSRASMSIARAIRLAQILGLHRLDGKNAAGLTLPLALDFTEEEERRKTFWVIFCTDRITSSTGGWPTMMDWRSIQTRLPTSIDAFLASTPVATITLKQALGQGLFELSTSACRAVAVHLFNECFNFSRGTEEDEDADDWHQLQRLDESVTKAFATLPMDLRCPENIDSAEAVLINLQLHTALICIHRAVMTRSQMDMAALPHINTRCMDSALQIMMTVALVPDLSTRFRNPLVSFAAFIAASFFLTDFMSSGNRQSEDNFTALMSVMSEVGKNNMFTASLVVRLAQTLRSAGIDPGTVGKVGTLMADLHIDAPIPGQEDEANGIVVLCPPTATSGALDLEQEFFW</sequence>
<dbReference type="GO" id="GO:0000981">
    <property type="term" value="F:DNA-binding transcription factor activity, RNA polymerase II-specific"/>
    <property type="evidence" value="ECO:0007669"/>
    <property type="project" value="InterPro"/>
</dbReference>
<evidence type="ECO:0000256" key="4">
    <source>
        <dbReference type="ARBA" id="ARBA00023163"/>
    </source>
</evidence>
<dbReference type="Proteomes" id="UP000622797">
    <property type="component" value="Unassembled WGS sequence"/>
</dbReference>
<keyword evidence="5" id="KW-0539">Nucleus</keyword>
<dbReference type="InterPro" id="IPR001138">
    <property type="entry name" value="Zn2Cys6_DnaBD"/>
</dbReference>
<dbReference type="GO" id="GO:0003677">
    <property type="term" value="F:DNA binding"/>
    <property type="evidence" value="ECO:0007669"/>
    <property type="project" value="InterPro"/>
</dbReference>
<dbReference type="InterPro" id="IPR050815">
    <property type="entry name" value="TF_fung"/>
</dbReference>
<dbReference type="AlphaFoldDB" id="A0A8H4UCK2"/>
<evidence type="ECO:0000259" key="6">
    <source>
        <dbReference type="PROSITE" id="PS50048"/>
    </source>
</evidence>
<protein>
    <recommendedName>
        <fullName evidence="6">Zn(2)-C6 fungal-type domain-containing protein</fullName>
    </recommendedName>
</protein>
<feature type="domain" description="Zn(2)-C6 fungal-type" evidence="6">
    <location>
        <begin position="28"/>
        <end position="58"/>
    </location>
</feature>
<dbReference type="OrthoDB" id="3037908at2759"/>
<dbReference type="PROSITE" id="PS50048">
    <property type="entry name" value="ZN2_CY6_FUNGAL_2"/>
    <property type="match status" value="1"/>
</dbReference>
<keyword evidence="8" id="KW-1185">Reference proteome</keyword>
<dbReference type="InterPro" id="IPR036864">
    <property type="entry name" value="Zn2-C6_fun-type_DNA-bd_sf"/>
</dbReference>
<dbReference type="GO" id="GO:0006351">
    <property type="term" value="P:DNA-templated transcription"/>
    <property type="evidence" value="ECO:0007669"/>
    <property type="project" value="InterPro"/>
</dbReference>
<dbReference type="Gene3D" id="4.10.240.10">
    <property type="entry name" value="Zn(2)-C6 fungal-type DNA-binding domain"/>
    <property type="match status" value="1"/>
</dbReference>
<dbReference type="Pfam" id="PF04082">
    <property type="entry name" value="Fungal_trans"/>
    <property type="match status" value="1"/>
</dbReference>
<dbReference type="SUPFAM" id="SSF57701">
    <property type="entry name" value="Zn2/Cys6 DNA-binding domain"/>
    <property type="match status" value="1"/>
</dbReference>
<organism evidence="7 8">
    <name type="scientific">Fusarium sarcochroum</name>
    <dbReference type="NCBI Taxonomy" id="1208366"/>
    <lineage>
        <taxon>Eukaryota</taxon>
        <taxon>Fungi</taxon>
        <taxon>Dikarya</taxon>
        <taxon>Ascomycota</taxon>
        <taxon>Pezizomycotina</taxon>
        <taxon>Sordariomycetes</taxon>
        <taxon>Hypocreomycetidae</taxon>
        <taxon>Hypocreales</taxon>
        <taxon>Nectriaceae</taxon>
        <taxon>Fusarium</taxon>
        <taxon>Fusarium lateritium species complex</taxon>
    </lineage>
</organism>
<comment type="subcellular location">
    <subcellularLocation>
        <location evidence="1">Nucleus</location>
    </subcellularLocation>
</comment>
<dbReference type="Pfam" id="PF00172">
    <property type="entry name" value="Zn_clus"/>
    <property type="match status" value="1"/>
</dbReference>
<accession>A0A8H4UCK2</accession>
<reference evidence="7" key="2">
    <citation type="submission" date="2020-05" db="EMBL/GenBank/DDBJ databases">
        <authorList>
            <person name="Kim H.-S."/>
            <person name="Proctor R.H."/>
            <person name="Brown D.W."/>
        </authorList>
    </citation>
    <scope>NUCLEOTIDE SEQUENCE</scope>
    <source>
        <strain evidence="7">NRRL 20472</strain>
    </source>
</reference>
<keyword evidence="3" id="KW-0805">Transcription regulation</keyword>
<comment type="caution">
    <text evidence="7">The sequence shown here is derived from an EMBL/GenBank/DDBJ whole genome shotgun (WGS) entry which is preliminary data.</text>
</comment>
<dbReference type="PANTHER" id="PTHR47338:SF10">
    <property type="entry name" value="TRANSCRIPTION FACTOR DOMAIN-CONTAINING PROTEIN-RELATED"/>
    <property type="match status" value="1"/>
</dbReference>
<dbReference type="GO" id="GO:0005634">
    <property type="term" value="C:nucleus"/>
    <property type="evidence" value="ECO:0007669"/>
    <property type="project" value="UniProtKB-SubCell"/>
</dbReference>
<dbReference type="CDD" id="cd12148">
    <property type="entry name" value="fungal_TF_MHR"/>
    <property type="match status" value="1"/>
</dbReference>
<dbReference type="CDD" id="cd00067">
    <property type="entry name" value="GAL4"/>
    <property type="match status" value="1"/>
</dbReference>
<evidence type="ECO:0000256" key="1">
    <source>
        <dbReference type="ARBA" id="ARBA00004123"/>
    </source>
</evidence>